<dbReference type="EMBL" id="CM031826">
    <property type="protein sequence ID" value="KAG6726830.1"/>
    <property type="molecule type" value="Genomic_DNA"/>
</dbReference>
<feature type="transmembrane region" description="Helical" evidence="2">
    <location>
        <begin position="155"/>
        <end position="173"/>
    </location>
</feature>
<keyword evidence="2" id="KW-0812">Transmembrane</keyword>
<dbReference type="PANTHER" id="PTHR35483">
    <property type="entry name" value="NUCLEUSENVELOPE PROTEIN"/>
    <property type="match status" value="1"/>
</dbReference>
<keyword evidence="2" id="KW-0472">Membrane</keyword>
<comment type="caution">
    <text evidence="3">The sequence shown here is derived from an EMBL/GenBank/DDBJ whole genome shotgun (WGS) entry which is preliminary data.</text>
</comment>
<evidence type="ECO:0000313" key="3">
    <source>
        <dbReference type="EMBL" id="KAG6726830.1"/>
    </source>
</evidence>
<feature type="compositionally biased region" description="Gly residues" evidence="1">
    <location>
        <begin position="119"/>
        <end position="140"/>
    </location>
</feature>
<dbReference type="PANTHER" id="PTHR35483:SF1">
    <property type="entry name" value="GLYCINE-RICH PROTEIN-RELATED"/>
    <property type="match status" value="1"/>
</dbReference>
<organism evidence="3 4">
    <name type="scientific">Carya illinoinensis</name>
    <name type="common">Pecan</name>
    <dbReference type="NCBI Taxonomy" id="32201"/>
    <lineage>
        <taxon>Eukaryota</taxon>
        <taxon>Viridiplantae</taxon>
        <taxon>Streptophyta</taxon>
        <taxon>Embryophyta</taxon>
        <taxon>Tracheophyta</taxon>
        <taxon>Spermatophyta</taxon>
        <taxon>Magnoliopsida</taxon>
        <taxon>eudicotyledons</taxon>
        <taxon>Gunneridae</taxon>
        <taxon>Pentapetalae</taxon>
        <taxon>rosids</taxon>
        <taxon>fabids</taxon>
        <taxon>Fagales</taxon>
        <taxon>Juglandaceae</taxon>
        <taxon>Carya</taxon>
    </lineage>
</organism>
<evidence type="ECO:0008006" key="5">
    <source>
        <dbReference type="Google" id="ProtNLM"/>
    </source>
</evidence>
<reference evidence="3" key="1">
    <citation type="submission" date="2021-01" db="EMBL/GenBank/DDBJ databases">
        <authorList>
            <person name="Lovell J.T."/>
            <person name="Bentley N."/>
            <person name="Bhattarai G."/>
            <person name="Jenkins J.W."/>
            <person name="Sreedasyam A."/>
            <person name="Alarcon Y."/>
            <person name="Bock C."/>
            <person name="Boston L."/>
            <person name="Carlson J."/>
            <person name="Cervantes K."/>
            <person name="Clermont K."/>
            <person name="Krom N."/>
            <person name="Kubenka K."/>
            <person name="Mamidi S."/>
            <person name="Mattison C."/>
            <person name="Monteros M."/>
            <person name="Pisani C."/>
            <person name="Plott C."/>
            <person name="Rajasekar S."/>
            <person name="Rhein H.S."/>
            <person name="Rohla C."/>
            <person name="Song M."/>
            <person name="Hilaire R.S."/>
            <person name="Shu S."/>
            <person name="Wells L."/>
            <person name="Wang X."/>
            <person name="Webber J."/>
            <person name="Heerema R.J."/>
            <person name="Klein P."/>
            <person name="Conner P."/>
            <person name="Grauke L."/>
            <person name="Grimwood J."/>
            <person name="Schmutz J."/>
            <person name="Randall J.J."/>
        </authorList>
    </citation>
    <scope>NUCLEOTIDE SEQUENCE</scope>
    <source>
        <tissue evidence="3">Leaf</tissue>
    </source>
</reference>
<sequence length="254" mass="28026">MSSTQITACRPKPYVRIISQSHRLPSNPCILALRDNFIPRTSLRLSANASYDQQCMAVSNYQQSMPVCSLGGEGNKGGGDGGSPWKAIQNVIGRFKGKSLEDELRQRIEKKGYYDDTGGDGIRPPGGGGGGGGGGAGDASGGSEDEGLAGIIDETLQVILATIGFIFMYVYIINGEEMSRLAKDYIKYLFGGNKSARLRRAMYKWGRFYKKLTQKKKTDPMWLEKAIINTETWWDSPEKYRRLARALESNSDQE</sequence>
<gene>
    <name evidence="3" type="ORF">I3842_02G099400</name>
</gene>
<feature type="region of interest" description="Disordered" evidence="1">
    <location>
        <begin position="115"/>
        <end position="143"/>
    </location>
</feature>
<evidence type="ECO:0000256" key="2">
    <source>
        <dbReference type="SAM" id="Phobius"/>
    </source>
</evidence>
<accession>A0A922K0G1</accession>
<evidence type="ECO:0000313" key="4">
    <source>
        <dbReference type="Proteomes" id="UP000811246"/>
    </source>
</evidence>
<keyword evidence="2" id="KW-1133">Transmembrane helix</keyword>
<dbReference type="GO" id="GO:0009507">
    <property type="term" value="C:chloroplast"/>
    <property type="evidence" value="ECO:0007669"/>
    <property type="project" value="TreeGrafter"/>
</dbReference>
<dbReference type="Proteomes" id="UP000811246">
    <property type="component" value="Chromosome 2"/>
</dbReference>
<protein>
    <recommendedName>
        <fullName evidence="5">Glycine-rich protein</fullName>
    </recommendedName>
</protein>
<dbReference type="AlphaFoldDB" id="A0A922K0G1"/>
<proteinExistence type="predicted"/>
<dbReference type="EMBL" id="CM031826">
    <property type="protein sequence ID" value="KAG6726829.1"/>
    <property type="molecule type" value="Genomic_DNA"/>
</dbReference>
<name>A0A922K0G1_CARIL</name>
<dbReference type="OrthoDB" id="1680511at2759"/>
<evidence type="ECO:0000256" key="1">
    <source>
        <dbReference type="SAM" id="MobiDB-lite"/>
    </source>
</evidence>